<name>A0A7K4C068_9ARCH</name>
<reference evidence="2 3" key="1">
    <citation type="journal article" date="2020" name="Biotechnol. Biofuels">
        <title>New insights from the biogas microbiome by comprehensive genome-resolved metagenomics of nearly 1600 species originating from multiple anaerobic digesters.</title>
        <authorList>
            <person name="Campanaro S."/>
            <person name="Treu L."/>
            <person name="Rodriguez-R L.M."/>
            <person name="Kovalovszki A."/>
            <person name="Ziels R.M."/>
            <person name="Maus I."/>
            <person name="Zhu X."/>
            <person name="Kougias P.G."/>
            <person name="Basile A."/>
            <person name="Luo G."/>
            <person name="Schluter A."/>
            <person name="Konstantinidis K.T."/>
            <person name="Angelidaki I."/>
        </authorList>
    </citation>
    <scope>NUCLEOTIDE SEQUENCE [LARGE SCALE GENOMIC DNA]</scope>
    <source>
        <strain evidence="2">AS22ysBPME_79</strain>
    </source>
</reference>
<dbReference type="AlphaFoldDB" id="A0A7K4C068"/>
<feature type="transmembrane region" description="Helical" evidence="1">
    <location>
        <begin position="127"/>
        <end position="148"/>
    </location>
</feature>
<evidence type="ECO:0000313" key="3">
    <source>
        <dbReference type="Proteomes" id="UP000526302"/>
    </source>
</evidence>
<feature type="transmembrane region" description="Helical" evidence="1">
    <location>
        <begin position="53"/>
        <end position="73"/>
    </location>
</feature>
<keyword evidence="1" id="KW-1133">Transmembrane helix</keyword>
<evidence type="ECO:0000256" key="1">
    <source>
        <dbReference type="SAM" id="Phobius"/>
    </source>
</evidence>
<keyword evidence="1" id="KW-0812">Transmembrane</keyword>
<dbReference type="EMBL" id="JAAZKV010000032">
    <property type="protein sequence ID" value="NMA44904.1"/>
    <property type="molecule type" value="Genomic_DNA"/>
</dbReference>
<dbReference type="Proteomes" id="UP000526302">
    <property type="component" value="Unassembled WGS sequence"/>
</dbReference>
<sequence length="150" mass="17593">MNFNDEFSFGKVFQIIASTLALGLVIFLIVAALDYFGPNLQIPVIINIKEFLKLYWFIIVGYVLLISFWDYFYELYKKQLVYIKPIIDGTSLMFGLWLVVVFLKGLIVFLDPTSQTATFLTFPHDFYMAQFVIIYLLFIFVGYSKLFLRK</sequence>
<accession>A0A7K4C068</accession>
<evidence type="ECO:0000313" key="2">
    <source>
        <dbReference type="EMBL" id="NMA44904.1"/>
    </source>
</evidence>
<comment type="caution">
    <text evidence="2">The sequence shown here is derived from an EMBL/GenBank/DDBJ whole genome shotgun (WGS) entry which is preliminary data.</text>
</comment>
<protein>
    <submittedName>
        <fullName evidence="2">Uncharacterized protein</fullName>
    </submittedName>
</protein>
<feature type="transmembrane region" description="Helical" evidence="1">
    <location>
        <begin position="12"/>
        <end position="33"/>
    </location>
</feature>
<keyword evidence="1" id="KW-0472">Membrane</keyword>
<feature type="transmembrane region" description="Helical" evidence="1">
    <location>
        <begin position="85"/>
        <end position="107"/>
    </location>
</feature>
<organism evidence="2 3">
    <name type="scientific">Candidatus Iainarchaeum sp</name>
    <dbReference type="NCBI Taxonomy" id="3101447"/>
    <lineage>
        <taxon>Archaea</taxon>
        <taxon>Candidatus Iainarchaeota</taxon>
        <taxon>Candidatus Iainarchaeia</taxon>
        <taxon>Candidatus Iainarchaeales</taxon>
        <taxon>Candidatus Iainarchaeaceae</taxon>
        <taxon>Candidatus Iainarchaeum</taxon>
    </lineage>
</organism>
<gene>
    <name evidence="2" type="ORF">GX950_03790</name>
</gene>
<proteinExistence type="predicted"/>